<organism evidence="1 2">
    <name type="scientific">Lasiodiplodia theobromae</name>
    <dbReference type="NCBI Taxonomy" id="45133"/>
    <lineage>
        <taxon>Eukaryota</taxon>
        <taxon>Fungi</taxon>
        <taxon>Dikarya</taxon>
        <taxon>Ascomycota</taxon>
        <taxon>Pezizomycotina</taxon>
        <taxon>Dothideomycetes</taxon>
        <taxon>Dothideomycetes incertae sedis</taxon>
        <taxon>Botryosphaeriales</taxon>
        <taxon>Botryosphaeriaceae</taxon>
        <taxon>Lasiodiplodia</taxon>
    </lineage>
</organism>
<dbReference type="AlphaFoldDB" id="A0A5N5D7M2"/>
<evidence type="ECO:0000313" key="1">
    <source>
        <dbReference type="EMBL" id="KAB2573314.1"/>
    </source>
</evidence>
<dbReference type="Proteomes" id="UP000325902">
    <property type="component" value="Unassembled WGS sequence"/>
</dbReference>
<gene>
    <name evidence="1" type="ORF">DBV05_g8039</name>
</gene>
<name>A0A5N5D7M2_9PEZI</name>
<proteinExistence type="predicted"/>
<dbReference type="InterPro" id="IPR011333">
    <property type="entry name" value="SKP1/BTB/POZ_sf"/>
</dbReference>
<reference evidence="1 2" key="1">
    <citation type="journal article" date="2019" name="Sci. Rep.">
        <title>A multi-omics analysis of the grapevine pathogen Lasiodiplodia theobromae reveals that temperature affects the expression of virulence- and pathogenicity-related genes.</title>
        <authorList>
            <person name="Felix C."/>
            <person name="Meneses R."/>
            <person name="Goncalves M.F.M."/>
            <person name="Tilleman L."/>
            <person name="Duarte A.S."/>
            <person name="Jorrin-Novo J.V."/>
            <person name="Van de Peer Y."/>
            <person name="Deforce D."/>
            <person name="Van Nieuwerburgh F."/>
            <person name="Esteves A.C."/>
            <person name="Alves A."/>
        </authorList>
    </citation>
    <scope>NUCLEOTIDE SEQUENCE [LARGE SCALE GENOMIC DNA]</scope>
    <source>
        <strain evidence="1 2">LA-SOL3</strain>
    </source>
</reference>
<comment type="caution">
    <text evidence="1">The sequence shown here is derived from an EMBL/GenBank/DDBJ whole genome shotgun (WGS) entry which is preliminary data.</text>
</comment>
<evidence type="ECO:0000313" key="2">
    <source>
        <dbReference type="Proteomes" id="UP000325902"/>
    </source>
</evidence>
<evidence type="ECO:0008006" key="3">
    <source>
        <dbReference type="Google" id="ProtNLM"/>
    </source>
</evidence>
<dbReference type="Gene3D" id="3.30.710.10">
    <property type="entry name" value="Potassium Channel Kv1.1, Chain A"/>
    <property type="match status" value="1"/>
</dbReference>
<keyword evidence="2" id="KW-1185">Reference proteome</keyword>
<dbReference type="EMBL" id="VCHE01000061">
    <property type="protein sequence ID" value="KAB2573314.1"/>
    <property type="molecule type" value="Genomic_DNA"/>
</dbReference>
<accession>A0A5N5D7M2</accession>
<protein>
    <recommendedName>
        <fullName evidence="3">BTB domain-containing protein</fullName>
    </recommendedName>
</protein>
<sequence length="259" mass="29711">MLLAATLKLFLHNHSTSSSTERAMDEDDAGSRLQGVHTHEVINSPTTVILHEAAKKKFPATTYTDLVIQGKHQKFHCHKFAVLRQLPDLEDTLQRIITYNHFDNGDVDDVILAMLKFIYMGYYDGPSDFPECDLLYLHSRVYWLASSYSFQELKEYSKAKLSLYVDHDLSMERFLEDPRIHLGLFYDAPFDTSRGLKDVILGFCARHTKEIMSDSGFYYNDELPDNFWKELAWYLAGCPELPAPPEKSSSDDSSSEMST</sequence>